<dbReference type="PANTHER" id="PTHR12526">
    <property type="entry name" value="GLYCOSYLTRANSFERASE"/>
    <property type="match status" value="1"/>
</dbReference>
<proteinExistence type="predicted"/>
<dbReference type="InterPro" id="IPR001296">
    <property type="entry name" value="Glyco_trans_1"/>
</dbReference>
<name>A0A926JE43_9RHOB</name>
<dbReference type="EMBL" id="JACOQL010000004">
    <property type="protein sequence ID" value="MBC9247778.1"/>
    <property type="molecule type" value="Genomic_DNA"/>
</dbReference>
<dbReference type="RefSeq" id="WP_187794278.1">
    <property type="nucleotide sequence ID" value="NZ_JACOQL010000004.1"/>
</dbReference>
<dbReference type="AlphaFoldDB" id="A0A926JE43"/>
<protein>
    <submittedName>
        <fullName evidence="2">Glycosyltransferase family 4 protein</fullName>
    </submittedName>
</protein>
<feature type="domain" description="Glycosyl transferase family 1" evidence="1">
    <location>
        <begin position="170"/>
        <end position="316"/>
    </location>
</feature>
<dbReference type="CDD" id="cd03801">
    <property type="entry name" value="GT4_PimA-like"/>
    <property type="match status" value="1"/>
</dbReference>
<evidence type="ECO:0000313" key="2">
    <source>
        <dbReference type="EMBL" id="MBC9247778.1"/>
    </source>
</evidence>
<evidence type="ECO:0000259" key="1">
    <source>
        <dbReference type="Pfam" id="PF00534"/>
    </source>
</evidence>
<evidence type="ECO:0000313" key="3">
    <source>
        <dbReference type="Proteomes" id="UP000608594"/>
    </source>
</evidence>
<dbReference type="Gene3D" id="3.40.50.2000">
    <property type="entry name" value="Glycogen Phosphorylase B"/>
    <property type="match status" value="2"/>
</dbReference>
<keyword evidence="3" id="KW-1185">Reference proteome</keyword>
<dbReference type="Proteomes" id="UP000608594">
    <property type="component" value="Unassembled WGS sequence"/>
</dbReference>
<sequence>MADRSSSKWLIVAPFFKNRQDRWLDDFIIDPSLAFKKIAPPRKPQSWHQRRSKLTSVSEWWTHLLHSRQAIKKRPAGIVTCFPQLAMCAALWKKISRHKTILIAYNYNLGELRPGARQRLARLTAKEIDCYIVHSPQEVKSYAEYLSVPESRVHFIPLQRGALEIQRKEDTKDPYMIAMGSAKRDYALLIKAADRLNIPTIIVTREDDVRRLPKSTYVRFMSNLSETQCHQLLARARISVTPIENDQTASGQITFLNAMQLGVPVIATNCPGTDGYIEHQKNGILVEPGDVHDMSSAIGNLWRDETAREKLAANAQRIYRDRFSDSAAARSLHAIIRRLSAGRAAS</sequence>
<dbReference type="Pfam" id="PF00534">
    <property type="entry name" value="Glycos_transf_1"/>
    <property type="match status" value="1"/>
</dbReference>
<dbReference type="SUPFAM" id="SSF53756">
    <property type="entry name" value="UDP-Glycosyltransferase/glycogen phosphorylase"/>
    <property type="match status" value="1"/>
</dbReference>
<comment type="caution">
    <text evidence="2">The sequence shown here is derived from an EMBL/GenBank/DDBJ whole genome shotgun (WGS) entry which is preliminary data.</text>
</comment>
<organism evidence="2 3">
    <name type="scientific">Paracoccus amoyensis</name>
    <dbReference type="NCBI Taxonomy" id="2760093"/>
    <lineage>
        <taxon>Bacteria</taxon>
        <taxon>Pseudomonadati</taxon>
        <taxon>Pseudomonadota</taxon>
        <taxon>Alphaproteobacteria</taxon>
        <taxon>Rhodobacterales</taxon>
        <taxon>Paracoccaceae</taxon>
        <taxon>Paracoccus</taxon>
    </lineage>
</organism>
<gene>
    <name evidence="2" type="ORF">H4P12_13945</name>
</gene>
<reference evidence="2" key="1">
    <citation type="submission" date="2020-08" db="EMBL/GenBank/DDBJ databases">
        <title>Paracoccus amoyensis sp. nov., isolated from the surface seawater at coast of Xiamen, Fujian.</title>
        <authorList>
            <person name="Lyu L."/>
        </authorList>
    </citation>
    <scope>NUCLEOTIDE SEQUENCE</scope>
    <source>
        <strain evidence="2">11-3</strain>
    </source>
</reference>
<accession>A0A926JE43</accession>